<reference evidence="3 4" key="1">
    <citation type="submission" date="2016-10" db="EMBL/GenBank/DDBJ databases">
        <authorList>
            <person name="de Groot N.N."/>
        </authorList>
    </citation>
    <scope>NUCLEOTIDE SEQUENCE [LARGE SCALE GENOMIC DNA]</scope>
    <source>
        <strain evidence="3 4">CGMCC 1.3430</strain>
    </source>
</reference>
<proteinExistence type="predicted"/>
<evidence type="ECO:0000313" key="4">
    <source>
        <dbReference type="Proteomes" id="UP000198773"/>
    </source>
</evidence>
<feature type="domain" description="DUF4382" evidence="2">
    <location>
        <begin position="37"/>
        <end position="194"/>
    </location>
</feature>
<evidence type="ECO:0000256" key="1">
    <source>
        <dbReference type="SAM" id="SignalP"/>
    </source>
</evidence>
<dbReference type="EMBL" id="FNRM01000001">
    <property type="protein sequence ID" value="SDZ92431.1"/>
    <property type="molecule type" value="Genomic_DNA"/>
</dbReference>
<name>A0A1H3X0E8_ALKAM</name>
<dbReference type="AlphaFoldDB" id="A0A1H3X0E8"/>
<organism evidence="3 4">
    <name type="scientific">Alkalimonas amylolytica</name>
    <dbReference type="NCBI Taxonomy" id="152573"/>
    <lineage>
        <taxon>Bacteria</taxon>
        <taxon>Pseudomonadati</taxon>
        <taxon>Pseudomonadota</taxon>
        <taxon>Gammaproteobacteria</taxon>
        <taxon>Alkalimonas</taxon>
    </lineage>
</organism>
<evidence type="ECO:0000259" key="2">
    <source>
        <dbReference type="Pfam" id="PF14321"/>
    </source>
</evidence>
<dbReference type="Pfam" id="PF14321">
    <property type="entry name" value="DUF4382"/>
    <property type="match status" value="1"/>
</dbReference>
<accession>A0A1H3X0E8</accession>
<protein>
    <recommendedName>
        <fullName evidence="2">DUF4382 domain-containing protein</fullName>
    </recommendedName>
</protein>
<dbReference type="Proteomes" id="UP000198773">
    <property type="component" value="Unassembled WGS sequence"/>
</dbReference>
<dbReference type="RefSeq" id="WP_091337754.1">
    <property type="nucleotide sequence ID" value="NZ_FNRM01000001.1"/>
</dbReference>
<gene>
    <name evidence="3" type="ORF">SAMN04488051_10130</name>
</gene>
<dbReference type="STRING" id="152573.SAMN04488051_10130"/>
<sequence>MKYGHTFRLAAAAVAVSVALVACGGDSSEELTPPTSAVFSFGVSDAPVTEAAAVVICFSGIELVGNGMQPQRFTLGSDEFTAETNDVCRDETGNVVPNSRGIDLLTLQGANAEALITGASVPAGSYGQLRLDIAEGSYVELLDGSLEPVRVPSNQLRLDGPTLSAGGTFSYTLEFDLRRALVNPVGQPGFLVQPRGLRLVDNSEVGHLEGLVSEGFLLDNQCDVNPADERAAVAAVYLFEGADVALESMSDNRSDNNASDELQLPYASTGVFFVNDATEYRYSIGFVDAGNYTVAITCDLADDPEEVDEILFLEAQNISIEARQQPHQLDF</sequence>
<dbReference type="OrthoDB" id="7062064at2"/>
<feature type="chain" id="PRO_5011736801" description="DUF4382 domain-containing protein" evidence="1">
    <location>
        <begin position="25"/>
        <end position="331"/>
    </location>
</feature>
<evidence type="ECO:0000313" key="3">
    <source>
        <dbReference type="EMBL" id="SDZ92431.1"/>
    </source>
</evidence>
<dbReference type="PROSITE" id="PS51257">
    <property type="entry name" value="PROKAR_LIPOPROTEIN"/>
    <property type="match status" value="1"/>
</dbReference>
<keyword evidence="4" id="KW-1185">Reference proteome</keyword>
<keyword evidence="1" id="KW-0732">Signal</keyword>
<dbReference type="InterPro" id="IPR025491">
    <property type="entry name" value="DUF4382"/>
</dbReference>
<feature type="signal peptide" evidence="1">
    <location>
        <begin position="1"/>
        <end position="24"/>
    </location>
</feature>